<reference evidence="16 17" key="1">
    <citation type="submission" date="2019-12" db="EMBL/GenBank/DDBJ databases">
        <title>Mucilaginibacter sp. HMF7410 genome sequencing and assembly.</title>
        <authorList>
            <person name="Kang H."/>
            <person name="Cha I."/>
            <person name="Kim H."/>
            <person name="Joh K."/>
        </authorList>
    </citation>
    <scope>NUCLEOTIDE SEQUENCE [LARGE SCALE GENOMIC DNA]</scope>
    <source>
        <strain evidence="16 17">HMF7410</strain>
    </source>
</reference>
<evidence type="ECO:0000256" key="1">
    <source>
        <dbReference type="ARBA" id="ARBA00009732"/>
    </source>
</evidence>
<keyword evidence="5 14" id="KW-0408">Iron</keyword>
<evidence type="ECO:0000313" key="16">
    <source>
        <dbReference type="EMBL" id="MVN22076.1"/>
    </source>
</evidence>
<comment type="catalytic activity">
    <reaction evidence="13 14">
        <text>[thioredoxin]-disulfide + sulfite + AMP + 2 H(+) = adenosine 5'-phosphosulfate + [thioredoxin]-dithiol</text>
        <dbReference type="Rhea" id="RHEA:21976"/>
        <dbReference type="Rhea" id="RHEA-COMP:10698"/>
        <dbReference type="Rhea" id="RHEA-COMP:10700"/>
        <dbReference type="ChEBI" id="CHEBI:15378"/>
        <dbReference type="ChEBI" id="CHEBI:17359"/>
        <dbReference type="ChEBI" id="CHEBI:29950"/>
        <dbReference type="ChEBI" id="CHEBI:50058"/>
        <dbReference type="ChEBI" id="CHEBI:58243"/>
        <dbReference type="ChEBI" id="CHEBI:456215"/>
        <dbReference type="EC" id="1.8.4.10"/>
    </reaction>
</comment>
<dbReference type="InterPro" id="IPR014729">
    <property type="entry name" value="Rossmann-like_a/b/a_fold"/>
</dbReference>
<feature type="binding site" evidence="14">
    <location>
        <position position="201"/>
    </location>
    <ligand>
        <name>[4Fe-4S] cluster</name>
        <dbReference type="ChEBI" id="CHEBI:49883"/>
    </ligand>
</feature>
<evidence type="ECO:0000256" key="13">
    <source>
        <dbReference type="ARBA" id="ARBA00048441"/>
    </source>
</evidence>
<evidence type="ECO:0000256" key="5">
    <source>
        <dbReference type="ARBA" id="ARBA00023004"/>
    </source>
</evidence>
<evidence type="ECO:0000256" key="14">
    <source>
        <dbReference type="HAMAP-Rule" id="MF_00063"/>
    </source>
</evidence>
<comment type="cofactor">
    <cofactor evidence="14">
        <name>[4Fe-4S] cluster</name>
        <dbReference type="ChEBI" id="CHEBI:49883"/>
    </cofactor>
    <text evidence="14">Binds 1 [4Fe-4S] cluster per subunit.</text>
</comment>
<evidence type="ECO:0000256" key="6">
    <source>
        <dbReference type="ARBA" id="ARBA00023014"/>
    </source>
</evidence>
<evidence type="ECO:0000256" key="7">
    <source>
        <dbReference type="ARBA" id="ARBA00024298"/>
    </source>
</evidence>
<feature type="domain" description="Phosphoadenosine phosphosulphate reductase" evidence="15">
    <location>
        <begin position="33"/>
        <end position="207"/>
    </location>
</feature>
<dbReference type="GO" id="GO:0046872">
    <property type="term" value="F:metal ion binding"/>
    <property type="evidence" value="ECO:0007669"/>
    <property type="project" value="UniProtKB-KW"/>
</dbReference>
<feature type="binding site" evidence="14">
    <location>
        <position position="119"/>
    </location>
    <ligand>
        <name>[4Fe-4S] cluster</name>
        <dbReference type="ChEBI" id="CHEBI:49883"/>
    </ligand>
</feature>
<dbReference type="Proteomes" id="UP000462014">
    <property type="component" value="Unassembled WGS sequence"/>
</dbReference>
<feature type="binding site" evidence="14">
    <location>
        <position position="118"/>
    </location>
    <ligand>
        <name>[4Fe-4S] cluster</name>
        <dbReference type="ChEBI" id="CHEBI:49883"/>
    </ligand>
</feature>
<keyword evidence="6 14" id="KW-0411">Iron-sulfur</keyword>
<dbReference type="GO" id="GO:0051539">
    <property type="term" value="F:4 iron, 4 sulfur cluster binding"/>
    <property type="evidence" value="ECO:0007669"/>
    <property type="project" value="UniProtKB-UniRule"/>
</dbReference>
<evidence type="ECO:0000256" key="4">
    <source>
        <dbReference type="ARBA" id="ARBA00023002"/>
    </source>
</evidence>
<dbReference type="GO" id="GO:0004604">
    <property type="term" value="F:phosphoadenylyl-sulfate reductase (thioredoxin) activity"/>
    <property type="evidence" value="ECO:0007669"/>
    <property type="project" value="UniProtKB-UniRule"/>
</dbReference>
<sequence>MEANQLTELEKEFENIPLKEALQLIASRFPGQVAFSTSFGMEDQVITHIIGKNKIPLKVFTLDTGRMFNETYEVWSSTANIFDLAIDPFYPDAQEIQNFVNERGINSMYLSVDNRKECCRIRKIEPLKRALKGIAVWVTGVRAAQSVNRQNFKMFEWDEAFQLIKFNPLLHWSDQDVADFIHQNHTPYNQLHDQGFLSIGCAPCTRAVQFGEDARAGRWWWEDSKKECGLHQTKVLADITDPELTQSTDIH</sequence>
<dbReference type="SUPFAM" id="SSF52402">
    <property type="entry name" value="Adenine nucleotide alpha hydrolases-like"/>
    <property type="match status" value="1"/>
</dbReference>
<dbReference type="InterPro" id="IPR004511">
    <property type="entry name" value="PAPS/APS_Rdtase"/>
</dbReference>
<dbReference type="Pfam" id="PF01507">
    <property type="entry name" value="PAPS_reduct"/>
    <property type="match status" value="1"/>
</dbReference>
<protein>
    <recommendedName>
        <fullName evidence="10 14">Adenosine 5'-phosphosulfate reductase</fullName>
        <shortName evidence="14">APS reductase</shortName>
        <ecNumber evidence="9 14">1.8.4.10</ecNumber>
    </recommendedName>
    <alternativeName>
        <fullName evidence="12 14">5'-adenylylsulfate reductase</fullName>
    </alternativeName>
    <alternativeName>
        <fullName evidence="11 14">Thioredoxin-dependent 5'-adenylylsulfate reductase</fullName>
    </alternativeName>
</protein>
<dbReference type="InterPro" id="IPR002500">
    <property type="entry name" value="PAPS_reduct_dom"/>
</dbReference>
<dbReference type="InterPro" id="IPR011798">
    <property type="entry name" value="APS_reductase"/>
</dbReference>
<dbReference type="GO" id="GO:0005737">
    <property type="term" value="C:cytoplasm"/>
    <property type="evidence" value="ECO:0007669"/>
    <property type="project" value="UniProtKB-SubCell"/>
</dbReference>
<comment type="caution">
    <text evidence="16">The sequence shown here is derived from an EMBL/GenBank/DDBJ whole genome shotgun (WGS) entry which is preliminary data.</text>
</comment>
<feature type="active site" description="Nucleophile; cysteine thiosulfonate intermediate" evidence="14">
    <location>
        <position position="228"/>
    </location>
</feature>
<keyword evidence="3 14" id="KW-0479">Metal-binding</keyword>
<evidence type="ECO:0000256" key="11">
    <source>
        <dbReference type="ARBA" id="ARBA00030894"/>
    </source>
</evidence>
<dbReference type="PIRSF" id="PIRSF000857">
    <property type="entry name" value="PAPS_reductase"/>
    <property type="match status" value="1"/>
</dbReference>
<proteinExistence type="inferred from homology"/>
<dbReference type="EC" id="1.8.4.10" evidence="9 14"/>
<dbReference type="CDD" id="cd23945">
    <property type="entry name" value="PAPS_reductase"/>
    <property type="match status" value="1"/>
</dbReference>
<comment type="pathway">
    <text evidence="8 14">Sulfur metabolism; hydrogen sulfide biosynthesis; sulfite from sulfate.</text>
</comment>
<dbReference type="NCBIfam" id="TIGR02055">
    <property type="entry name" value="APS_reductase"/>
    <property type="match status" value="1"/>
</dbReference>
<evidence type="ECO:0000256" key="3">
    <source>
        <dbReference type="ARBA" id="ARBA00022723"/>
    </source>
</evidence>
<dbReference type="Gene3D" id="3.40.50.620">
    <property type="entry name" value="HUPs"/>
    <property type="match status" value="1"/>
</dbReference>
<comment type="function">
    <text evidence="7 14">Catalyzes the formation of sulfite from adenosine 5'-phosphosulfate (APS) using thioredoxin as an electron donor.</text>
</comment>
<evidence type="ECO:0000313" key="17">
    <source>
        <dbReference type="Proteomes" id="UP000462014"/>
    </source>
</evidence>
<keyword evidence="4 14" id="KW-0560">Oxidoreductase</keyword>
<evidence type="ECO:0000256" key="2">
    <source>
        <dbReference type="ARBA" id="ARBA00022490"/>
    </source>
</evidence>
<dbReference type="GO" id="GO:0019379">
    <property type="term" value="P:sulfate assimilation, phosphoadenylyl sulfate reduction by phosphoadenylyl-sulfate reductase (thioredoxin)"/>
    <property type="evidence" value="ECO:0007669"/>
    <property type="project" value="UniProtKB-UniRule"/>
</dbReference>
<dbReference type="NCBIfam" id="NF002537">
    <property type="entry name" value="PRK02090.1"/>
    <property type="match status" value="1"/>
</dbReference>
<gene>
    <name evidence="14" type="primary">cysH</name>
    <name evidence="16" type="ORF">GO621_11090</name>
</gene>
<feature type="binding site" evidence="14">
    <location>
        <position position="204"/>
    </location>
    <ligand>
        <name>[4Fe-4S] cluster</name>
        <dbReference type="ChEBI" id="CHEBI:49883"/>
    </ligand>
</feature>
<dbReference type="GO" id="GO:0070814">
    <property type="term" value="P:hydrogen sulfide biosynthetic process"/>
    <property type="evidence" value="ECO:0007669"/>
    <property type="project" value="UniProtKB-UniRule"/>
</dbReference>
<dbReference type="RefSeq" id="WP_157566987.1">
    <property type="nucleotide sequence ID" value="NZ_WPIK01000009.1"/>
</dbReference>
<dbReference type="GO" id="GO:0019344">
    <property type="term" value="P:cysteine biosynthetic process"/>
    <property type="evidence" value="ECO:0007669"/>
    <property type="project" value="InterPro"/>
</dbReference>
<dbReference type="HAMAP" id="MF_00063">
    <property type="entry name" value="CysH"/>
    <property type="match status" value="1"/>
</dbReference>
<dbReference type="AlphaFoldDB" id="A0A7K1SXM9"/>
<evidence type="ECO:0000259" key="15">
    <source>
        <dbReference type="Pfam" id="PF01507"/>
    </source>
</evidence>
<evidence type="ECO:0000256" key="8">
    <source>
        <dbReference type="ARBA" id="ARBA00024327"/>
    </source>
</evidence>
<evidence type="ECO:0000256" key="9">
    <source>
        <dbReference type="ARBA" id="ARBA00024386"/>
    </source>
</evidence>
<dbReference type="NCBIfam" id="TIGR00434">
    <property type="entry name" value="cysH"/>
    <property type="match status" value="1"/>
</dbReference>
<comment type="similarity">
    <text evidence="1 14">Belongs to the PAPS reductase family. CysH subfamily.</text>
</comment>
<keyword evidence="2 14" id="KW-0963">Cytoplasm</keyword>
<dbReference type="PANTHER" id="PTHR46482:SF9">
    <property type="entry name" value="5'-ADENYLYLSULFATE REDUCTASE 1, CHLOROPLASTIC"/>
    <property type="match status" value="1"/>
</dbReference>
<organism evidence="16 17">
    <name type="scientific">Mucilaginibacter arboris</name>
    <dbReference type="NCBI Taxonomy" id="2682090"/>
    <lineage>
        <taxon>Bacteria</taxon>
        <taxon>Pseudomonadati</taxon>
        <taxon>Bacteroidota</taxon>
        <taxon>Sphingobacteriia</taxon>
        <taxon>Sphingobacteriales</taxon>
        <taxon>Sphingobacteriaceae</taxon>
        <taxon>Mucilaginibacter</taxon>
    </lineage>
</organism>
<comment type="subcellular location">
    <subcellularLocation>
        <location evidence="14">Cytoplasm</location>
    </subcellularLocation>
</comment>
<evidence type="ECO:0000256" key="12">
    <source>
        <dbReference type="ARBA" id="ARBA00032041"/>
    </source>
</evidence>
<evidence type="ECO:0000256" key="10">
    <source>
        <dbReference type="ARBA" id="ARBA00029514"/>
    </source>
</evidence>
<name>A0A7K1SXM9_9SPHI</name>
<keyword evidence="17" id="KW-1185">Reference proteome</keyword>
<dbReference type="EMBL" id="WPIK01000009">
    <property type="protein sequence ID" value="MVN22076.1"/>
    <property type="molecule type" value="Genomic_DNA"/>
</dbReference>
<dbReference type="GO" id="GO:0043866">
    <property type="term" value="F:adenylyl-sulfate reductase (thioredoxin) activity"/>
    <property type="evidence" value="ECO:0007669"/>
    <property type="project" value="UniProtKB-EC"/>
</dbReference>
<accession>A0A7K1SXM9</accession>
<dbReference type="PANTHER" id="PTHR46482">
    <property type="entry name" value="5'-ADENYLYLSULFATE REDUCTASE 3, CHLOROPLASTIC"/>
    <property type="match status" value="1"/>
</dbReference>